<dbReference type="PANTHER" id="PTHR23079">
    <property type="entry name" value="RNA-DEPENDENT RNA POLYMERASE"/>
    <property type="match status" value="1"/>
</dbReference>
<dbReference type="GO" id="GO:0031380">
    <property type="term" value="C:nuclear RNA-directed RNA polymerase complex"/>
    <property type="evidence" value="ECO:0007669"/>
    <property type="project" value="TreeGrafter"/>
</dbReference>
<sequence length="699" mass="80425">MGIPFFVSFPDEGTTPAEPQDDGRQKPVYVKHVVIKDTEKSIASFKRIDNSLFLQRLLSSTGNSTVLQQLTVVQFLSNDKNFITEVLNTGIECNGSQYHYLGQSSSQLRSKTCFMIDDTRNDIYQVLKEFGNFYEIFPLARRTQTIGRIFTPFSYNLNLKDDDFDVIDDITSALDAYVFTDGCGFMSPELSYEVQKLYNLSYSPSVIEIRFKNFSGVLVRFNEMPNMRKKALFRKSMADFRFCLEEMSEGNVLGVVNYSQPHSLGYLDTLTVMLLTEKGVPKEHFEKMQADYHQLIRNLEDRTFASYFLRTTGNEDLLKALKTDGLTQRMLKELHDLKIKETKNMKAGKCADDNEEKEGKYQREWRKTNEEAGEENDRQPQTNSSEDSCSKSILEDPYVDQDFRIFTPDARVVYGVCDPYGQLNYGECVFQPTLHRPESDTFALAENVVVIRRPSFDVQDVIVLKLAHGKEAYKDLHDCIVFPSKGIRPHAFECAGGRVGGDKYFVSWDPGLIPQFVSSPYVSFAETTTSKLVNKTKELLMNLKCFKEKKPASEGEQSKHLQKAHMEIIEHFANFEDQENLRKRARNLFLNYASLFGSTCPECELLKKMIEQEFDCSLKSELISKKLVDLEEKYNKELQRFAKLSHTRPLSSQPLRPLGMWDKLLISLHWRKPAFCPGDDIWNSIKKKNVEFVTSENMV</sequence>
<evidence type="ECO:0000259" key="3">
    <source>
        <dbReference type="Pfam" id="PF05183"/>
    </source>
</evidence>
<dbReference type="EMBL" id="JARQWQ010000075">
    <property type="protein sequence ID" value="KAK2553713.1"/>
    <property type="molecule type" value="Genomic_DNA"/>
</dbReference>
<comment type="caution">
    <text evidence="4">The sequence shown here is derived from an EMBL/GenBank/DDBJ whole genome shotgun (WGS) entry which is preliminary data.</text>
</comment>
<comment type="similarity">
    <text evidence="1">Belongs to the RdRP family.</text>
</comment>
<reference evidence="4" key="1">
    <citation type="journal article" date="2023" name="G3 (Bethesda)">
        <title>Whole genome assembly and annotation of the endangered Caribbean coral Acropora cervicornis.</title>
        <authorList>
            <person name="Selwyn J.D."/>
            <person name="Vollmer S.V."/>
        </authorList>
    </citation>
    <scope>NUCLEOTIDE SEQUENCE</scope>
    <source>
        <strain evidence="4">K2</strain>
    </source>
</reference>
<dbReference type="GO" id="GO:0003723">
    <property type="term" value="F:RNA binding"/>
    <property type="evidence" value="ECO:0007669"/>
    <property type="project" value="UniProtKB-KW"/>
</dbReference>
<protein>
    <recommendedName>
        <fullName evidence="1">RNA-dependent RNA polymerase</fullName>
        <ecNumber evidence="1">2.7.7.48</ecNumber>
    </recommendedName>
</protein>
<dbReference type="Pfam" id="PF05183">
    <property type="entry name" value="RdRP"/>
    <property type="match status" value="1"/>
</dbReference>
<proteinExistence type="inferred from homology"/>
<gene>
    <name evidence="4" type="ORF">P5673_024942</name>
</gene>
<keyword evidence="1" id="KW-0694">RNA-binding</keyword>
<dbReference type="InterPro" id="IPR057596">
    <property type="entry name" value="RDRP_core"/>
</dbReference>
<dbReference type="EC" id="2.7.7.48" evidence="1"/>
<accession>A0AAD9UXL8</accession>
<dbReference type="Proteomes" id="UP001249851">
    <property type="component" value="Unassembled WGS sequence"/>
</dbReference>
<dbReference type="GO" id="GO:0003968">
    <property type="term" value="F:RNA-directed RNA polymerase activity"/>
    <property type="evidence" value="ECO:0007669"/>
    <property type="project" value="UniProtKB-KW"/>
</dbReference>
<feature type="domain" description="RDRP core" evidence="3">
    <location>
        <begin position="83"/>
        <end position="617"/>
    </location>
</feature>
<dbReference type="AlphaFoldDB" id="A0AAD9UXL8"/>
<dbReference type="PANTHER" id="PTHR23079:SF55">
    <property type="entry name" value="RNA-DIRECTED RNA POLYMERASE"/>
    <property type="match status" value="1"/>
</dbReference>
<feature type="compositionally biased region" description="Polar residues" evidence="2">
    <location>
        <begin position="379"/>
        <end position="390"/>
    </location>
</feature>
<reference evidence="4" key="2">
    <citation type="journal article" date="2023" name="Science">
        <title>Genomic signatures of disease resistance in endangered staghorn corals.</title>
        <authorList>
            <person name="Vollmer S.V."/>
            <person name="Selwyn J.D."/>
            <person name="Despard B.A."/>
            <person name="Roesel C.L."/>
        </authorList>
    </citation>
    <scope>NUCLEOTIDE SEQUENCE</scope>
    <source>
        <strain evidence="4">K2</strain>
    </source>
</reference>
<organism evidence="4 5">
    <name type="scientific">Acropora cervicornis</name>
    <name type="common">Staghorn coral</name>
    <dbReference type="NCBI Taxonomy" id="6130"/>
    <lineage>
        <taxon>Eukaryota</taxon>
        <taxon>Metazoa</taxon>
        <taxon>Cnidaria</taxon>
        <taxon>Anthozoa</taxon>
        <taxon>Hexacorallia</taxon>
        <taxon>Scleractinia</taxon>
        <taxon>Astrocoeniina</taxon>
        <taxon>Acroporidae</taxon>
        <taxon>Acropora</taxon>
    </lineage>
</organism>
<evidence type="ECO:0000313" key="4">
    <source>
        <dbReference type="EMBL" id="KAK2553713.1"/>
    </source>
</evidence>
<feature type="compositionally biased region" description="Basic and acidic residues" evidence="2">
    <location>
        <begin position="345"/>
        <end position="378"/>
    </location>
</feature>
<keyword evidence="5" id="KW-1185">Reference proteome</keyword>
<feature type="region of interest" description="Disordered" evidence="2">
    <location>
        <begin position="345"/>
        <end position="390"/>
    </location>
</feature>
<keyword evidence="1" id="KW-0808">Transferase</keyword>
<evidence type="ECO:0000256" key="2">
    <source>
        <dbReference type="SAM" id="MobiDB-lite"/>
    </source>
</evidence>
<evidence type="ECO:0000256" key="1">
    <source>
        <dbReference type="RuleBase" id="RU363098"/>
    </source>
</evidence>
<dbReference type="InterPro" id="IPR007855">
    <property type="entry name" value="RDRP"/>
</dbReference>
<comment type="catalytic activity">
    <reaction evidence="1">
        <text>RNA(n) + a ribonucleoside 5'-triphosphate = RNA(n+1) + diphosphate</text>
        <dbReference type="Rhea" id="RHEA:21248"/>
        <dbReference type="Rhea" id="RHEA-COMP:14527"/>
        <dbReference type="Rhea" id="RHEA-COMP:17342"/>
        <dbReference type="ChEBI" id="CHEBI:33019"/>
        <dbReference type="ChEBI" id="CHEBI:61557"/>
        <dbReference type="ChEBI" id="CHEBI:140395"/>
        <dbReference type="EC" id="2.7.7.48"/>
    </reaction>
</comment>
<keyword evidence="1 4" id="KW-0696">RNA-directed RNA polymerase</keyword>
<dbReference type="GO" id="GO:0030422">
    <property type="term" value="P:siRNA processing"/>
    <property type="evidence" value="ECO:0007669"/>
    <property type="project" value="TreeGrafter"/>
</dbReference>
<keyword evidence="1" id="KW-0548">Nucleotidyltransferase</keyword>
<name>A0AAD9UXL8_ACRCE</name>
<evidence type="ECO:0000313" key="5">
    <source>
        <dbReference type="Proteomes" id="UP001249851"/>
    </source>
</evidence>